<keyword evidence="4 7" id="KW-1133">Transmembrane helix</keyword>
<comment type="caution">
    <text evidence="10">The sequence shown here is derived from an EMBL/GenBank/DDBJ whole genome shotgun (WGS) entry which is preliminary data.</text>
</comment>
<keyword evidence="5 7" id="KW-0472">Membrane</keyword>
<dbReference type="OrthoDB" id="10265193at2759"/>
<dbReference type="PROSITE" id="PS51328">
    <property type="entry name" value="L_LECTIN_LIKE"/>
    <property type="match status" value="1"/>
</dbReference>
<evidence type="ECO:0000256" key="6">
    <source>
        <dbReference type="SAM" id="Coils"/>
    </source>
</evidence>
<evidence type="ECO:0000256" key="8">
    <source>
        <dbReference type="SAM" id="SignalP"/>
    </source>
</evidence>
<evidence type="ECO:0000256" key="5">
    <source>
        <dbReference type="ARBA" id="ARBA00023136"/>
    </source>
</evidence>
<dbReference type="EMBL" id="LXJU01000004">
    <property type="protein sequence ID" value="OGE55559.1"/>
    <property type="molecule type" value="Genomic_DNA"/>
</dbReference>
<dbReference type="InterPro" id="IPR013320">
    <property type="entry name" value="ConA-like_dom_sf"/>
</dbReference>
<dbReference type="GO" id="GO:0006888">
    <property type="term" value="P:endoplasmic reticulum to Golgi vesicle-mediated transport"/>
    <property type="evidence" value="ECO:0007669"/>
    <property type="project" value="TreeGrafter"/>
</dbReference>
<dbReference type="AlphaFoldDB" id="A0A1F5LRI7"/>
<dbReference type="Gene3D" id="2.60.120.200">
    <property type="match status" value="1"/>
</dbReference>
<keyword evidence="11" id="KW-1185">Reference proteome</keyword>
<feature type="chain" id="PRO_5009519807" description="L-type lectin-like domain-containing protein" evidence="8">
    <location>
        <begin position="18"/>
        <end position="417"/>
    </location>
</feature>
<dbReference type="SUPFAM" id="SSF49899">
    <property type="entry name" value="Concanavalin A-like lectins/glucanases"/>
    <property type="match status" value="1"/>
</dbReference>
<dbReference type="InterPro" id="IPR035661">
    <property type="entry name" value="EMP46/EMP47_N"/>
</dbReference>
<name>A0A1F5LRI7_PENAI</name>
<protein>
    <recommendedName>
        <fullName evidence="9">L-type lectin-like domain-containing protein</fullName>
    </recommendedName>
</protein>
<dbReference type="PANTHER" id="PTHR12223">
    <property type="entry name" value="VESICULAR MANNOSE-BINDING LECTIN"/>
    <property type="match status" value="1"/>
</dbReference>
<evidence type="ECO:0000313" key="10">
    <source>
        <dbReference type="EMBL" id="OGE55559.1"/>
    </source>
</evidence>
<dbReference type="GO" id="GO:0005537">
    <property type="term" value="F:D-mannose binding"/>
    <property type="evidence" value="ECO:0007669"/>
    <property type="project" value="TreeGrafter"/>
</dbReference>
<reference evidence="10 11" key="1">
    <citation type="journal article" date="2016" name="Sci. Rep.">
        <title>Penicillium arizonense, a new, genome sequenced fungal species, reveals a high chemical diversity in secreted metabolites.</title>
        <authorList>
            <person name="Grijseels S."/>
            <person name="Nielsen J.C."/>
            <person name="Randelovic M."/>
            <person name="Nielsen J."/>
            <person name="Nielsen K.F."/>
            <person name="Workman M."/>
            <person name="Frisvad J.C."/>
        </authorList>
    </citation>
    <scope>NUCLEOTIDE SEQUENCE [LARGE SCALE GENOMIC DNA]</scope>
    <source>
        <strain evidence="10 11">CBS 141311</strain>
    </source>
</reference>
<dbReference type="Pfam" id="PF03388">
    <property type="entry name" value="Lectin_leg-like"/>
    <property type="match status" value="1"/>
</dbReference>
<evidence type="ECO:0000256" key="4">
    <source>
        <dbReference type="ARBA" id="ARBA00022989"/>
    </source>
</evidence>
<keyword evidence="3 8" id="KW-0732">Signal</keyword>
<dbReference type="PANTHER" id="PTHR12223:SF28">
    <property type="entry name" value="LECTIN, MANNOSE BINDING 1 LIKE"/>
    <property type="match status" value="1"/>
</dbReference>
<evidence type="ECO:0000256" key="2">
    <source>
        <dbReference type="ARBA" id="ARBA00022692"/>
    </source>
</evidence>
<dbReference type="CDD" id="cd06903">
    <property type="entry name" value="lectin_EMP46_EMP47"/>
    <property type="match status" value="1"/>
</dbReference>
<dbReference type="Proteomes" id="UP000177622">
    <property type="component" value="Unassembled WGS sequence"/>
</dbReference>
<evidence type="ECO:0000256" key="7">
    <source>
        <dbReference type="SAM" id="Phobius"/>
    </source>
</evidence>
<dbReference type="RefSeq" id="XP_022490988.1">
    <property type="nucleotide sequence ID" value="XM_022628879.1"/>
</dbReference>
<dbReference type="InterPro" id="IPR051136">
    <property type="entry name" value="Intracellular_Lectin-GPT"/>
</dbReference>
<dbReference type="GO" id="GO:0005793">
    <property type="term" value="C:endoplasmic reticulum-Golgi intermediate compartment"/>
    <property type="evidence" value="ECO:0007669"/>
    <property type="project" value="TreeGrafter"/>
</dbReference>
<sequence>MMRTLASLALFAAGATAQVIESSSFGAGKTISPNRDSIPGWAIGGEGHEPSLLSDKLILTPPYPGNTRGSAWAQSPVSQSEWSAELQFRASGPERAGGILQLWYTKDGQARIGTSSIYTVGQFDGFALVIDNHGGRGGSVRGFLNDGTTDYKSQSSPDSLAFGHCDYAYRNLGRPSVVKLKYTSSIFEVIIDDKPCFSTNKVSLPAGNTFGITAATPENPDSFEIFKFILEPASGGQTIASNQGSVPQKPIVNQNPPVAQSGGNPSMDAGMAAQFVDLSGRLQLTNKATNTILQDLKNQASKSDARHTELLQKVATQDQIAALLDARLARIEQLLQNILRDVEGKDYNSRFNQLHETLRSSHLSLSENLQGHLLSVITASSPRMGFFLFMLIAFQVLLAVSYVIYKRRRANMPKKFL</sequence>
<dbReference type="GO" id="GO:0030134">
    <property type="term" value="C:COPII-coated ER to Golgi transport vesicle"/>
    <property type="evidence" value="ECO:0007669"/>
    <property type="project" value="TreeGrafter"/>
</dbReference>
<evidence type="ECO:0000313" key="11">
    <source>
        <dbReference type="Proteomes" id="UP000177622"/>
    </source>
</evidence>
<feature type="transmembrane region" description="Helical" evidence="7">
    <location>
        <begin position="384"/>
        <end position="405"/>
    </location>
</feature>
<feature type="coiled-coil region" evidence="6">
    <location>
        <begin position="293"/>
        <end position="341"/>
    </location>
</feature>
<evidence type="ECO:0000256" key="1">
    <source>
        <dbReference type="ARBA" id="ARBA00004479"/>
    </source>
</evidence>
<evidence type="ECO:0000259" key="9">
    <source>
        <dbReference type="PROSITE" id="PS51328"/>
    </source>
</evidence>
<keyword evidence="2 7" id="KW-0812">Transmembrane</keyword>
<dbReference type="GO" id="GO:0005789">
    <property type="term" value="C:endoplasmic reticulum membrane"/>
    <property type="evidence" value="ECO:0007669"/>
    <property type="project" value="TreeGrafter"/>
</dbReference>
<keyword evidence="6" id="KW-0175">Coiled coil</keyword>
<dbReference type="STRING" id="1835702.A0A1F5LRI7"/>
<feature type="signal peptide" evidence="8">
    <location>
        <begin position="1"/>
        <end position="17"/>
    </location>
</feature>
<dbReference type="GeneID" id="34573613"/>
<proteinExistence type="predicted"/>
<dbReference type="GO" id="GO:0000139">
    <property type="term" value="C:Golgi membrane"/>
    <property type="evidence" value="ECO:0007669"/>
    <property type="project" value="TreeGrafter"/>
</dbReference>
<gene>
    <name evidence="10" type="ORF">PENARI_c004G00303</name>
</gene>
<evidence type="ECO:0000256" key="3">
    <source>
        <dbReference type="ARBA" id="ARBA00022729"/>
    </source>
</evidence>
<comment type="subcellular location">
    <subcellularLocation>
        <location evidence="1">Membrane</location>
        <topology evidence="1">Single-pass type I membrane protein</topology>
    </subcellularLocation>
</comment>
<organism evidence="10 11">
    <name type="scientific">Penicillium arizonense</name>
    <dbReference type="NCBI Taxonomy" id="1835702"/>
    <lineage>
        <taxon>Eukaryota</taxon>
        <taxon>Fungi</taxon>
        <taxon>Dikarya</taxon>
        <taxon>Ascomycota</taxon>
        <taxon>Pezizomycotina</taxon>
        <taxon>Eurotiomycetes</taxon>
        <taxon>Eurotiomycetidae</taxon>
        <taxon>Eurotiales</taxon>
        <taxon>Aspergillaceae</taxon>
        <taxon>Penicillium</taxon>
    </lineage>
</organism>
<accession>A0A1F5LRI7</accession>
<feature type="domain" description="L-type lectin-like" evidence="9">
    <location>
        <begin position="17"/>
        <end position="233"/>
    </location>
</feature>
<dbReference type="InterPro" id="IPR005052">
    <property type="entry name" value="Lectin_leg"/>
</dbReference>